<feature type="compositionally biased region" description="Low complexity" evidence="2">
    <location>
        <begin position="44"/>
        <end position="55"/>
    </location>
</feature>
<dbReference type="Proteomes" id="UP000663829">
    <property type="component" value="Unassembled WGS sequence"/>
</dbReference>
<dbReference type="OrthoDB" id="10059643at2759"/>
<accession>A0A813VRY3</accession>
<feature type="compositionally biased region" description="Low complexity" evidence="2">
    <location>
        <begin position="77"/>
        <end position="86"/>
    </location>
</feature>
<feature type="region of interest" description="Disordered" evidence="2">
    <location>
        <begin position="20"/>
        <end position="259"/>
    </location>
</feature>
<feature type="compositionally biased region" description="Low complexity" evidence="2">
    <location>
        <begin position="20"/>
        <end position="30"/>
    </location>
</feature>
<feature type="compositionally biased region" description="Basic and acidic residues" evidence="2">
    <location>
        <begin position="88"/>
        <end position="99"/>
    </location>
</feature>
<feature type="region of interest" description="Disordered" evidence="2">
    <location>
        <begin position="284"/>
        <end position="304"/>
    </location>
</feature>
<feature type="compositionally biased region" description="Basic residues" evidence="2">
    <location>
        <begin position="31"/>
        <end position="43"/>
    </location>
</feature>
<evidence type="ECO:0000313" key="6">
    <source>
        <dbReference type="EMBL" id="CAF3720598.1"/>
    </source>
</evidence>
<feature type="region of interest" description="Disordered" evidence="2">
    <location>
        <begin position="347"/>
        <end position="372"/>
    </location>
</feature>
<proteinExistence type="predicted"/>
<evidence type="ECO:0000256" key="1">
    <source>
        <dbReference type="SAM" id="Coils"/>
    </source>
</evidence>
<dbReference type="Proteomes" id="UP000682733">
    <property type="component" value="Unassembled WGS sequence"/>
</dbReference>
<dbReference type="AlphaFoldDB" id="A0A813VRY3"/>
<dbReference type="EMBL" id="CAJNOQ010000858">
    <property type="protein sequence ID" value="CAF0845589.1"/>
    <property type="molecule type" value="Genomic_DNA"/>
</dbReference>
<evidence type="ECO:0000256" key="2">
    <source>
        <dbReference type="SAM" id="MobiDB-lite"/>
    </source>
</evidence>
<organism evidence="3 7">
    <name type="scientific">Didymodactylos carnosus</name>
    <dbReference type="NCBI Taxonomy" id="1234261"/>
    <lineage>
        <taxon>Eukaryota</taxon>
        <taxon>Metazoa</taxon>
        <taxon>Spiralia</taxon>
        <taxon>Gnathifera</taxon>
        <taxon>Rotifera</taxon>
        <taxon>Eurotatoria</taxon>
        <taxon>Bdelloidea</taxon>
        <taxon>Philodinida</taxon>
        <taxon>Philodinidae</taxon>
        <taxon>Didymodactylos</taxon>
    </lineage>
</organism>
<feature type="compositionally biased region" description="Low complexity" evidence="2">
    <location>
        <begin position="352"/>
        <end position="372"/>
    </location>
</feature>
<evidence type="ECO:0000313" key="7">
    <source>
        <dbReference type="Proteomes" id="UP000663829"/>
    </source>
</evidence>
<feature type="compositionally biased region" description="Low complexity" evidence="2">
    <location>
        <begin position="225"/>
        <end position="257"/>
    </location>
</feature>
<name>A0A813VRY3_9BILA</name>
<keyword evidence="7" id="KW-1185">Reference proteome</keyword>
<dbReference type="EMBL" id="CAJNOK010004685">
    <property type="protein sequence ID" value="CAF0945972.1"/>
    <property type="molecule type" value="Genomic_DNA"/>
</dbReference>
<gene>
    <name evidence="3" type="ORF">GPM918_LOCUS5799</name>
    <name evidence="4" type="ORF">OVA965_LOCUS11893</name>
    <name evidence="5" type="ORF">SRO942_LOCUS5799</name>
    <name evidence="6" type="ORF">TMI583_LOCUS11896</name>
</gene>
<feature type="coiled-coil region" evidence="1">
    <location>
        <begin position="464"/>
        <end position="529"/>
    </location>
</feature>
<protein>
    <submittedName>
        <fullName evidence="3">Uncharacterized protein</fullName>
    </submittedName>
</protein>
<feature type="compositionally biased region" description="Low complexity" evidence="2">
    <location>
        <begin position="150"/>
        <end position="187"/>
    </location>
</feature>
<dbReference type="Proteomes" id="UP000681722">
    <property type="component" value="Unassembled WGS sequence"/>
</dbReference>
<keyword evidence="1" id="KW-0175">Coiled coil</keyword>
<comment type="caution">
    <text evidence="3">The sequence shown here is derived from an EMBL/GenBank/DDBJ whole genome shotgun (WGS) entry which is preliminary data.</text>
</comment>
<evidence type="ECO:0000313" key="4">
    <source>
        <dbReference type="EMBL" id="CAF0945972.1"/>
    </source>
</evidence>
<dbReference type="Proteomes" id="UP000677228">
    <property type="component" value="Unassembled WGS sequence"/>
</dbReference>
<feature type="coiled-coil region" evidence="1">
    <location>
        <begin position="611"/>
        <end position="963"/>
    </location>
</feature>
<dbReference type="EMBL" id="CAJOBA010004689">
    <property type="protein sequence ID" value="CAF3720598.1"/>
    <property type="molecule type" value="Genomic_DNA"/>
</dbReference>
<feature type="compositionally biased region" description="Low complexity" evidence="2">
    <location>
        <begin position="284"/>
        <end position="300"/>
    </location>
</feature>
<evidence type="ECO:0000313" key="5">
    <source>
        <dbReference type="EMBL" id="CAF3633210.1"/>
    </source>
</evidence>
<dbReference type="EMBL" id="CAJOBC010000858">
    <property type="protein sequence ID" value="CAF3633210.1"/>
    <property type="molecule type" value="Genomic_DNA"/>
</dbReference>
<feature type="coiled-coil region" evidence="1">
    <location>
        <begin position="555"/>
        <end position="582"/>
    </location>
</feature>
<evidence type="ECO:0000313" key="3">
    <source>
        <dbReference type="EMBL" id="CAF0845589.1"/>
    </source>
</evidence>
<sequence length="964" mass="112221">MTYFIWKSNSQIIENNLDFNSQSQSSNLRNSRNKQRSASKKKATGTTITTTTAATTRKEKKKAMKKLQQEQSRIEMETSTDSSNDDMSSERTEKQEQHAEPVTIKNRQKAKPIEDGKDVNVSSIQQPTPPKKPQASVAPTAHVVVQTKPVQQGGNKSVQQQQVKQNDVKPQQNQVLPIPQQQQLVNNKTQSSQQYVSPPTSVDNNEQQVTSLSQTAPVRNPNIVQQDLSRQRLPPRQQRSATNIQLSSQQQQNSDQQLGVDSRVDDFIQTEHAASIQPLSALLPQQQQQQRNPANDQQSQSMPVQVALTGPVQSSPTVQQNKPQINGFTESQRTQEFQSADTIRKVQPLSPPQQQSISYVPSVKMESSSSSSPTTVVTSKIKMIDLVKALPSTQALVAELMLIFDSMPLSYDELELIMYKIANKQCLIKHDWNRLFEKGQKVDPREHINSIMSDTLRTEMALIGQELQQEKKTTQELCKQLQDKEQLLRRYSSQPPPDYIPSAQHQNQLIGLQLQIRHLQDENQQLLHQINKQFLIHPLPQPLYEPQYSGQQRSNESLQQQISILTNQLQQMTIKNVTLEKQFKESETVKISFKKADILNQQRIEKLLYDINKLENNEQNVLQLKQDFNQLQTKYNELQEKQRLVDKQTLSNESELLKQEQKKYDDLERKYQILKQTLTKLEEKEKQQQIPHVDIVQIQKQLSQEQKLIEQLKLNYLELEKQYEVLKQNTCTNDDDLQQKQERIDQLEKEIEILKGEQQDKLQEQLKHEQEIVKQLQEKYFDLQIQNEAFKQNTQINDELRQKQAIIEQLIEENKQLKHEKELYNEQQNNSKKLQDELEKQSELLKQSSSKLESFQYQLKEKQEHIENLQLKLVDLEAQNQQITQRLDESQQQKNNVNIVNNHQSNDNNNNNELLKQIQLLTLELDELKQKNDILRKRNWKVMDELNLTEKLLIEQKQQAINEE</sequence>
<reference evidence="3" key="1">
    <citation type="submission" date="2021-02" db="EMBL/GenBank/DDBJ databases">
        <authorList>
            <person name="Nowell W R."/>
        </authorList>
    </citation>
    <scope>NUCLEOTIDE SEQUENCE</scope>
</reference>
<feature type="compositionally biased region" description="Polar residues" evidence="2">
    <location>
        <begin position="188"/>
        <end position="217"/>
    </location>
</feature>